<name>B0C0C9_ACAM1</name>
<evidence type="ECO:0000313" key="2">
    <source>
        <dbReference type="Proteomes" id="UP000000268"/>
    </source>
</evidence>
<gene>
    <name evidence="1" type="ordered locus">AM1_4647</name>
</gene>
<reference evidence="1 2" key="1">
    <citation type="journal article" date="2008" name="Proc. Natl. Acad. Sci. U.S.A.">
        <title>Niche adaptation and genome expansion in the chlorophyll d-producing cyanobacterium Acaryochloris marina.</title>
        <authorList>
            <person name="Swingley W.D."/>
            <person name="Chen M."/>
            <person name="Cheung P.C."/>
            <person name="Conrad A.L."/>
            <person name="Dejesa L.C."/>
            <person name="Hao J."/>
            <person name="Honchak B.M."/>
            <person name="Karbach L.E."/>
            <person name="Kurdoglu A."/>
            <person name="Lahiri S."/>
            <person name="Mastrian S.D."/>
            <person name="Miyashita H."/>
            <person name="Page L."/>
            <person name="Ramakrishna P."/>
            <person name="Satoh S."/>
            <person name="Sattley W.M."/>
            <person name="Shimada Y."/>
            <person name="Taylor H.L."/>
            <person name="Tomo T."/>
            <person name="Tsuchiya T."/>
            <person name="Wang Z.T."/>
            <person name="Raymond J."/>
            <person name="Mimuro M."/>
            <person name="Blankenship R.E."/>
            <person name="Touchman J.W."/>
        </authorList>
    </citation>
    <scope>NUCLEOTIDE SEQUENCE [LARGE SCALE GENOMIC DNA]</scope>
    <source>
        <strain evidence="2">MBIC 11017</strain>
    </source>
</reference>
<dbReference type="Proteomes" id="UP000000268">
    <property type="component" value="Chromosome"/>
</dbReference>
<dbReference type="AlphaFoldDB" id="B0C0C9"/>
<dbReference type="KEGG" id="amr:AM1_4647"/>
<evidence type="ECO:0008006" key="3">
    <source>
        <dbReference type="Google" id="ProtNLM"/>
    </source>
</evidence>
<accession>B0C0C9</accession>
<keyword evidence="2" id="KW-1185">Reference proteome</keyword>
<evidence type="ECO:0000313" key="1">
    <source>
        <dbReference type="EMBL" id="ABW29621.1"/>
    </source>
</evidence>
<dbReference type="STRING" id="329726.AM1_4647"/>
<protein>
    <recommendedName>
        <fullName evidence="3">Nuclear transport factor 2 family protein</fullName>
    </recommendedName>
</protein>
<organism evidence="1 2">
    <name type="scientific">Acaryochloris marina (strain MBIC 11017)</name>
    <dbReference type="NCBI Taxonomy" id="329726"/>
    <lineage>
        <taxon>Bacteria</taxon>
        <taxon>Bacillati</taxon>
        <taxon>Cyanobacteriota</taxon>
        <taxon>Cyanophyceae</taxon>
        <taxon>Acaryochloridales</taxon>
        <taxon>Acaryochloridaceae</taxon>
        <taxon>Acaryochloris</taxon>
    </lineage>
</organism>
<sequence>MNRGRRAMGQLGVGLSTVCLCALGMGGLPQLAYAESVAPDTAQLDPDAPPALTEQLAQVDMAANQKDLSKLLGFYSFNFTSGDGLNRKTLKQVIATFWEDYQDLSYKTELVAWEKTPQGYTVETKTTITGTQALDQGPVKLHSTLHSRQHWVGQQIAKQEILAEQSKLTSGRKPPKVQVNLPQEVGVGEKFEFDVIVDEPLGDNPLLGLALEEAITMENYLKQPELKLELLPAGGLFKVGTAGNKPMSEWISAILVQDGGMTIISQRLNVVPKNKSAEQSRK</sequence>
<dbReference type="HOGENOM" id="CLU_074052_0_0_3"/>
<dbReference type="eggNOG" id="ENOG502Z83E">
    <property type="taxonomic scope" value="Bacteria"/>
</dbReference>
<dbReference type="EMBL" id="CP000828">
    <property type="protein sequence ID" value="ABW29621.1"/>
    <property type="molecule type" value="Genomic_DNA"/>
</dbReference>
<proteinExistence type="predicted"/>